<protein>
    <submittedName>
        <fullName evidence="1">ABC-type sugar transport system, periplasmic</fullName>
    </submittedName>
</protein>
<organism evidence="1 2">
    <name type="scientific">Zymobacter palmae</name>
    <dbReference type="NCBI Taxonomy" id="33074"/>
    <lineage>
        <taxon>Bacteria</taxon>
        <taxon>Pseudomonadati</taxon>
        <taxon>Pseudomonadota</taxon>
        <taxon>Gammaproteobacteria</taxon>
        <taxon>Oceanospirillales</taxon>
        <taxon>Halomonadaceae</taxon>
        <taxon>Zymobacter group</taxon>
        <taxon>Zymobacter</taxon>
    </lineage>
</organism>
<evidence type="ECO:0000313" key="1">
    <source>
        <dbReference type="EMBL" id="BBG29958.1"/>
    </source>
</evidence>
<name>A0A348HEA6_9GAMM</name>
<accession>A0A348HEA6</accession>
<keyword evidence="1" id="KW-0813">Transport</keyword>
<dbReference type="EMBL" id="AP018933">
    <property type="protein sequence ID" value="BBG29958.1"/>
    <property type="molecule type" value="Genomic_DNA"/>
</dbReference>
<dbReference type="KEGG" id="zpl:ZBT109_1198"/>
<dbReference type="AlphaFoldDB" id="A0A348HEA6"/>
<dbReference type="Proteomes" id="UP000267342">
    <property type="component" value="Chromosome"/>
</dbReference>
<reference evidence="1 2" key="1">
    <citation type="submission" date="2018-09" db="EMBL/GenBank/DDBJ databases">
        <title>Zymobacter palmae IAM14233 (=T109) whole genome analysis.</title>
        <authorList>
            <person name="Yanase H."/>
        </authorList>
    </citation>
    <scope>NUCLEOTIDE SEQUENCE [LARGE SCALE GENOMIC DNA]</scope>
    <source>
        <strain evidence="1 2">IAM14233</strain>
    </source>
</reference>
<sequence length="308" mass="34270">MASTLIDGRYWEATITLQNGSVLSTSAPQHVTFDIAYHPNTSVGHAEISFYGFDRDTVYAIIEQGSRIEFSAGYRDGFERIFYGVIRNVHHIRSGVDNYIRVFATSVSQDAQQAILSKTWGPGTPYLSMLHDAIDAMNGTLNLIPRDATYWRDRLGYAETSGFTFADYALRLAQDLATRSRSMLYSYSADGQLQNSGIYSQFYLCAPGYAATNDVHIITPETGMEGSLTYIPQGVIVATRLNSAMHPCDRFRVESQYYAASAGNPYEDNQRMLTANAAGEYYAETITHRGMFDGDVWTTSIVGRTPYA</sequence>
<keyword evidence="2" id="KW-1185">Reference proteome</keyword>
<proteinExistence type="predicted"/>
<evidence type="ECO:0000313" key="2">
    <source>
        <dbReference type="Proteomes" id="UP000267342"/>
    </source>
</evidence>
<dbReference type="RefSeq" id="WP_027704810.1">
    <property type="nucleotide sequence ID" value="NZ_AP018933.1"/>
</dbReference>
<keyword evidence="1" id="KW-0762">Sugar transport</keyword>
<dbReference type="STRING" id="1123510.GCA_000620025_01413"/>
<gene>
    <name evidence="1" type="ORF">ZBT109_1198</name>
</gene>